<dbReference type="EMBL" id="JAUDUY010000003">
    <property type="protein sequence ID" value="MDM9631325.1"/>
    <property type="molecule type" value="Genomic_DNA"/>
</dbReference>
<dbReference type="InterPro" id="IPR003783">
    <property type="entry name" value="Regulatory_RecX"/>
</dbReference>
<reference evidence="7" key="1">
    <citation type="submission" date="2023-06" db="EMBL/GenBank/DDBJ databases">
        <title>Robiginitalea aurantiacus sp. nov. and Algoriphagus sediminis sp. nov., isolated from coastal sediment.</title>
        <authorList>
            <person name="Zhou Z.Y."/>
            <person name="An J."/>
            <person name="Jia Y.W."/>
            <person name="Du Z.J."/>
        </authorList>
    </citation>
    <scope>NUCLEOTIDE SEQUENCE</scope>
    <source>
        <strain evidence="7">M39</strain>
    </source>
</reference>
<evidence type="ECO:0000256" key="4">
    <source>
        <dbReference type="ARBA" id="ARBA00022490"/>
    </source>
</evidence>
<evidence type="ECO:0000256" key="5">
    <source>
        <dbReference type="HAMAP-Rule" id="MF_01114"/>
    </source>
</evidence>
<dbReference type="Pfam" id="PF02631">
    <property type="entry name" value="RecX_HTH2"/>
    <property type="match status" value="1"/>
</dbReference>
<comment type="function">
    <text evidence="5">Modulates RecA activity.</text>
</comment>
<evidence type="ECO:0000259" key="6">
    <source>
        <dbReference type="Pfam" id="PF02631"/>
    </source>
</evidence>
<dbReference type="InterPro" id="IPR036388">
    <property type="entry name" value="WH-like_DNA-bd_sf"/>
</dbReference>
<protein>
    <recommendedName>
        <fullName evidence="3 5">Regulatory protein RecX</fullName>
    </recommendedName>
</protein>
<evidence type="ECO:0000313" key="7">
    <source>
        <dbReference type="EMBL" id="MDM9631325.1"/>
    </source>
</evidence>
<name>A0ABT7WEI3_9FLAO</name>
<accession>A0ABT7WEI3</accession>
<organism evidence="7 8">
    <name type="scientific">Robiginitalea aurantiaca</name>
    <dbReference type="NCBI Taxonomy" id="3056915"/>
    <lineage>
        <taxon>Bacteria</taxon>
        <taxon>Pseudomonadati</taxon>
        <taxon>Bacteroidota</taxon>
        <taxon>Flavobacteriia</taxon>
        <taxon>Flavobacteriales</taxon>
        <taxon>Flavobacteriaceae</taxon>
        <taxon>Robiginitalea</taxon>
    </lineage>
</organism>
<dbReference type="PANTHER" id="PTHR33602">
    <property type="entry name" value="REGULATORY PROTEIN RECX FAMILY PROTEIN"/>
    <property type="match status" value="1"/>
</dbReference>
<dbReference type="PANTHER" id="PTHR33602:SF1">
    <property type="entry name" value="REGULATORY PROTEIN RECX FAMILY PROTEIN"/>
    <property type="match status" value="1"/>
</dbReference>
<comment type="similarity">
    <text evidence="2 5">Belongs to the RecX family.</text>
</comment>
<feature type="domain" description="RecX second three-helical" evidence="6">
    <location>
        <begin position="60"/>
        <end position="101"/>
    </location>
</feature>
<dbReference type="Proteomes" id="UP001174839">
    <property type="component" value="Unassembled WGS sequence"/>
</dbReference>
<dbReference type="InterPro" id="IPR053924">
    <property type="entry name" value="RecX_HTH_2nd"/>
</dbReference>
<keyword evidence="4 5" id="KW-0963">Cytoplasm</keyword>
<evidence type="ECO:0000256" key="3">
    <source>
        <dbReference type="ARBA" id="ARBA00018111"/>
    </source>
</evidence>
<sequence length="163" mass="19505">MGSWQSKSYTMVEALSRMEHFCAYRERCHKEVVAKLREMRMIPEVIDTIVVQLIEGDFLNESRFATAFVQGKFRQKGWGHLRLKRELKQREISDYLIQSALASIDQDAYRELFETMAEKRWVALERESHLLKKKKKFVDYFIYRGWESDLIYERLQILSETPG</sequence>
<comment type="subcellular location">
    <subcellularLocation>
        <location evidence="1 5">Cytoplasm</location>
    </subcellularLocation>
</comment>
<gene>
    <name evidence="5" type="primary">recX</name>
    <name evidence="7" type="ORF">QU605_07580</name>
</gene>
<dbReference type="RefSeq" id="WP_289724684.1">
    <property type="nucleotide sequence ID" value="NZ_JAUDUY010000003.1"/>
</dbReference>
<keyword evidence="8" id="KW-1185">Reference proteome</keyword>
<evidence type="ECO:0000256" key="2">
    <source>
        <dbReference type="ARBA" id="ARBA00009695"/>
    </source>
</evidence>
<dbReference type="Gene3D" id="1.10.10.10">
    <property type="entry name" value="Winged helix-like DNA-binding domain superfamily/Winged helix DNA-binding domain"/>
    <property type="match status" value="2"/>
</dbReference>
<evidence type="ECO:0000256" key="1">
    <source>
        <dbReference type="ARBA" id="ARBA00004496"/>
    </source>
</evidence>
<dbReference type="HAMAP" id="MF_01114">
    <property type="entry name" value="RecX"/>
    <property type="match status" value="1"/>
</dbReference>
<comment type="caution">
    <text evidence="7">The sequence shown here is derived from an EMBL/GenBank/DDBJ whole genome shotgun (WGS) entry which is preliminary data.</text>
</comment>
<proteinExistence type="inferred from homology"/>
<evidence type="ECO:0000313" key="8">
    <source>
        <dbReference type="Proteomes" id="UP001174839"/>
    </source>
</evidence>